<dbReference type="Gene3D" id="3.10.20.30">
    <property type="match status" value="1"/>
</dbReference>
<dbReference type="InterPro" id="IPR006058">
    <property type="entry name" value="2Fe2S_fd_BS"/>
</dbReference>
<dbReference type="InterPro" id="IPR012675">
    <property type="entry name" value="Beta-grasp_dom_sf"/>
</dbReference>
<name>A6DUD1_9BACT</name>
<evidence type="ECO:0000259" key="1">
    <source>
        <dbReference type="PROSITE" id="PS51085"/>
    </source>
</evidence>
<accession>A6DUD1</accession>
<organism evidence="2 3">
    <name type="scientific">Lentisphaera araneosa HTCC2155</name>
    <dbReference type="NCBI Taxonomy" id="313628"/>
    <lineage>
        <taxon>Bacteria</taxon>
        <taxon>Pseudomonadati</taxon>
        <taxon>Lentisphaerota</taxon>
        <taxon>Lentisphaeria</taxon>
        <taxon>Lentisphaerales</taxon>
        <taxon>Lentisphaeraceae</taxon>
        <taxon>Lentisphaera</taxon>
    </lineage>
</organism>
<comment type="caution">
    <text evidence="2">The sequence shown here is derived from an EMBL/GenBank/DDBJ whole genome shotgun (WGS) entry which is preliminary data.</text>
</comment>
<proteinExistence type="predicted"/>
<feature type="domain" description="2Fe-2S ferredoxin-type" evidence="1">
    <location>
        <begin position="3"/>
        <end position="89"/>
    </location>
</feature>
<sequence>MIYTIQFSLSKKTIEYDPKANSFFSILDLADKAGVDIRRGCRSGHCGTCSVPLISGSVEHIFGDKMETDCPAHILTCSFKPKSNLIIEA</sequence>
<dbReference type="InterPro" id="IPR001041">
    <property type="entry name" value="2Fe-2S_ferredoxin-type"/>
</dbReference>
<gene>
    <name evidence="2" type="ORF">LNTAR_02689</name>
</gene>
<dbReference type="InterPro" id="IPR036010">
    <property type="entry name" value="2Fe-2S_ferredoxin-like_sf"/>
</dbReference>
<dbReference type="PROSITE" id="PS51085">
    <property type="entry name" value="2FE2S_FER_2"/>
    <property type="match status" value="1"/>
</dbReference>
<reference evidence="2 3" key="1">
    <citation type="journal article" date="2010" name="J. Bacteriol.">
        <title>Genome sequence of Lentisphaera araneosa HTCC2155T, the type species of the order Lentisphaerales in the phylum Lentisphaerae.</title>
        <authorList>
            <person name="Thrash J.C."/>
            <person name="Cho J.C."/>
            <person name="Vergin K.L."/>
            <person name="Morris R.M."/>
            <person name="Giovannoni S.J."/>
        </authorList>
    </citation>
    <scope>NUCLEOTIDE SEQUENCE [LARGE SCALE GENOMIC DNA]</scope>
    <source>
        <strain evidence="2 3">HTCC2155</strain>
    </source>
</reference>
<evidence type="ECO:0000313" key="3">
    <source>
        <dbReference type="Proteomes" id="UP000004947"/>
    </source>
</evidence>
<dbReference type="PROSITE" id="PS00197">
    <property type="entry name" value="2FE2S_FER_1"/>
    <property type="match status" value="1"/>
</dbReference>
<dbReference type="STRING" id="313628.LNTAR_02689"/>
<dbReference type="AlphaFoldDB" id="A6DUD1"/>
<dbReference type="CDD" id="cd00207">
    <property type="entry name" value="fer2"/>
    <property type="match status" value="1"/>
</dbReference>
<dbReference type="eggNOG" id="COG1018">
    <property type="taxonomic scope" value="Bacteria"/>
</dbReference>
<dbReference type="SUPFAM" id="SSF54292">
    <property type="entry name" value="2Fe-2S ferredoxin-like"/>
    <property type="match status" value="1"/>
</dbReference>
<dbReference type="EMBL" id="ABCK01000053">
    <property type="protein sequence ID" value="EDM24755.1"/>
    <property type="molecule type" value="Genomic_DNA"/>
</dbReference>
<keyword evidence="3" id="KW-1185">Reference proteome</keyword>
<dbReference type="Proteomes" id="UP000004947">
    <property type="component" value="Unassembled WGS sequence"/>
</dbReference>
<dbReference type="Pfam" id="PF00111">
    <property type="entry name" value="Fer2"/>
    <property type="match status" value="1"/>
</dbReference>
<dbReference type="RefSeq" id="WP_007281414.1">
    <property type="nucleotide sequence ID" value="NZ_ABCK01000053.1"/>
</dbReference>
<dbReference type="OrthoDB" id="9796486at2"/>
<evidence type="ECO:0000313" key="2">
    <source>
        <dbReference type="EMBL" id="EDM24755.1"/>
    </source>
</evidence>
<dbReference type="GO" id="GO:0051537">
    <property type="term" value="F:2 iron, 2 sulfur cluster binding"/>
    <property type="evidence" value="ECO:0007669"/>
    <property type="project" value="InterPro"/>
</dbReference>
<protein>
    <submittedName>
        <fullName evidence="2">Ferredoxin</fullName>
    </submittedName>
</protein>